<accession>A0A0A9GHD6</accession>
<organism evidence="1">
    <name type="scientific">Arundo donax</name>
    <name type="common">Giant reed</name>
    <name type="synonym">Donax arundinaceus</name>
    <dbReference type="NCBI Taxonomy" id="35708"/>
    <lineage>
        <taxon>Eukaryota</taxon>
        <taxon>Viridiplantae</taxon>
        <taxon>Streptophyta</taxon>
        <taxon>Embryophyta</taxon>
        <taxon>Tracheophyta</taxon>
        <taxon>Spermatophyta</taxon>
        <taxon>Magnoliopsida</taxon>
        <taxon>Liliopsida</taxon>
        <taxon>Poales</taxon>
        <taxon>Poaceae</taxon>
        <taxon>PACMAD clade</taxon>
        <taxon>Arundinoideae</taxon>
        <taxon>Arundineae</taxon>
        <taxon>Arundo</taxon>
    </lineage>
</organism>
<protein>
    <submittedName>
        <fullName evidence="1">Uncharacterized protein</fullName>
    </submittedName>
</protein>
<reference evidence="1" key="2">
    <citation type="journal article" date="2015" name="Data Brief">
        <title>Shoot transcriptome of the giant reed, Arundo donax.</title>
        <authorList>
            <person name="Barrero R.A."/>
            <person name="Guerrero F.D."/>
            <person name="Moolhuijzen P."/>
            <person name="Goolsby J.A."/>
            <person name="Tidwell J."/>
            <person name="Bellgard S.E."/>
            <person name="Bellgard M.I."/>
        </authorList>
    </citation>
    <scope>NUCLEOTIDE SEQUENCE</scope>
    <source>
        <tissue evidence="1">Shoot tissue taken approximately 20 cm above the soil surface</tissue>
    </source>
</reference>
<reference evidence="1" key="1">
    <citation type="submission" date="2014-09" db="EMBL/GenBank/DDBJ databases">
        <authorList>
            <person name="Magalhaes I.L.F."/>
            <person name="Oliveira U."/>
            <person name="Santos F.R."/>
            <person name="Vidigal T.H.D.A."/>
            <person name="Brescovit A.D."/>
            <person name="Santos A.J."/>
        </authorList>
    </citation>
    <scope>NUCLEOTIDE SEQUENCE</scope>
    <source>
        <tissue evidence="1">Shoot tissue taken approximately 20 cm above the soil surface</tissue>
    </source>
</reference>
<dbReference type="AlphaFoldDB" id="A0A0A9GHD6"/>
<dbReference type="EMBL" id="GBRH01173994">
    <property type="protein sequence ID" value="JAE23902.1"/>
    <property type="molecule type" value="Transcribed_RNA"/>
</dbReference>
<evidence type="ECO:0000313" key="1">
    <source>
        <dbReference type="EMBL" id="JAE23902.1"/>
    </source>
</evidence>
<name>A0A0A9GHD6_ARUDO</name>
<proteinExistence type="predicted"/>
<sequence>MMIGDGRRLGCLVLWRDGNGHGARHDASGKQDGAISRGAGWARLALGGAVDG</sequence>